<feature type="non-terminal residue" evidence="1">
    <location>
        <position position="32"/>
    </location>
</feature>
<evidence type="ECO:0008006" key="2">
    <source>
        <dbReference type="Google" id="ProtNLM"/>
    </source>
</evidence>
<name>X1KA27_9ZZZZ</name>
<dbReference type="AlphaFoldDB" id="X1KA27"/>
<gene>
    <name evidence="1" type="ORF">S03H2_61895</name>
</gene>
<reference evidence="1" key="1">
    <citation type="journal article" date="2014" name="Front. Microbiol.">
        <title>High frequency of phylogenetically diverse reductive dehalogenase-homologous genes in deep subseafloor sedimentary metagenomes.</title>
        <authorList>
            <person name="Kawai M."/>
            <person name="Futagami T."/>
            <person name="Toyoda A."/>
            <person name="Takaki Y."/>
            <person name="Nishi S."/>
            <person name="Hori S."/>
            <person name="Arai W."/>
            <person name="Tsubouchi T."/>
            <person name="Morono Y."/>
            <person name="Uchiyama I."/>
            <person name="Ito T."/>
            <person name="Fujiyama A."/>
            <person name="Inagaki F."/>
            <person name="Takami H."/>
        </authorList>
    </citation>
    <scope>NUCLEOTIDE SEQUENCE</scope>
    <source>
        <strain evidence="1">Expedition CK06-06</strain>
    </source>
</reference>
<dbReference type="SUPFAM" id="SSF81301">
    <property type="entry name" value="Nucleotidyltransferase"/>
    <property type="match status" value="1"/>
</dbReference>
<protein>
    <recommendedName>
        <fullName evidence="2">Nucleotidyl transferase AbiEii/AbiGii toxin family protein</fullName>
    </recommendedName>
</protein>
<evidence type="ECO:0000313" key="1">
    <source>
        <dbReference type="EMBL" id="GAH87084.1"/>
    </source>
</evidence>
<organism evidence="1">
    <name type="scientific">marine sediment metagenome</name>
    <dbReference type="NCBI Taxonomy" id="412755"/>
    <lineage>
        <taxon>unclassified sequences</taxon>
        <taxon>metagenomes</taxon>
        <taxon>ecological metagenomes</taxon>
    </lineage>
</organism>
<proteinExistence type="predicted"/>
<accession>X1KA27</accession>
<comment type="caution">
    <text evidence="1">The sequence shown here is derived from an EMBL/GenBank/DDBJ whole genome shotgun (WGS) entry which is preliminary data.</text>
</comment>
<dbReference type="InterPro" id="IPR043519">
    <property type="entry name" value="NT_sf"/>
</dbReference>
<sequence length="32" mass="3501">MIIGGQAVLLYGEPRLTRDIDVTLGDDIDKGR</sequence>
<dbReference type="EMBL" id="BARU01039992">
    <property type="protein sequence ID" value="GAH87084.1"/>
    <property type="molecule type" value="Genomic_DNA"/>
</dbReference>